<feature type="active site" description="Proton acceptor" evidence="4 5">
    <location>
        <position position="158"/>
    </location>
</feature>
<evidence type="ECO:0000256" key="5">
    <source>
        <dbReference type="PROSITE-ProRule" id="PRU00354"/>
    </source>
</evidence>
<dbReference type="NCBIfam" id="TIGR00417">
    <property type="entry name" value="speE"/>
    <property type="match status" value="1"/>
</dbReference>
<evidence type="ECO:0000256" key="2">
    <source>
        <dbReference type="ARBA" id="ARBA00022679"/>
    </source>
</evidence>
<sequence>MVPAELWFTERQNDNLTIGLRIRKILHSEQTEYQTLDVVETVQYGNLLVLDGCVMTTDKDEFVYHEMIAHVPMHTHPNPKKVLVVGGGDGGAIREVVKHPSVEKAVLAEIDERVIENAKRYFPQIAQGFSDPRVEIQVTDGIRHVQEHPGEYDVILVDSTDPVGPAAGLFARDFYQAVYNALKEDGLFVAQTESPFVNQDLVRGVFQDVKSVFPITELYLAYVPTYPTGMWSFTMGSKRYHPLRDRQPARTADTRYYTEAVHEAAFTLPRFVEELLKG</sequence>
<proteinExistence type="inferred from homology"/>
<evidence type="ECO:0000256" key="3">
    <source>
        <dbReference type="ARBA" id="ARBA00023115"/>
    </source>
</evidence>
<dbReference type="InterPro" id="IPR037163">
    <property type="entry name" value="Spermidine_synt_N_sf"/>
</dbReference>
<dbReference type="PROSITE" id="PS01330">
    <property type="entry name" value="PABS_1"/>
    <property type="match status" value="1"/>
</dbReference>
<dbReference type="HAMAP" id="MF_00198">
    <property type="entry name" value="Spermidine_synth"/>
    <property type="match status" value="1"/>
</dbReference>
<evidence type="ECO:0000313" key="9">
    <source>
        <dbReference type="EMBL" id="SFU63334.1"/>
    </source>
</evidence>
<feature type="binding site" evidence="4">
    <location>
        <begin position="140"/>
        <end position="141"/>
    </location>
    <ligand>
        <name>S-methyl-5'-thioadenosine</name>
        <dbReference type="ChEBI" id="CHEBI:17509"/>
    </ligand>
</feature>
<name>A0A1I7HRK3_9BACL</name>
<evidence type="ECO:0000256" key="4">
    <source>
        <dbReference type="HAMAP-Rule" id="MF_00198"/>
    </source>
</evidence>
<gene>
    <name evidence="4" type="primary">speE</name>
    <name evidence="9" type="ORF">SAMN05421543_10563</name>
</gene>
<dbReference type="EMBL" id="FPBV01000005">
    <property type="protein sequence ID" value="SFU63334.1"/>
    <property type="molecule type" value="Genomic_DNA"/>
</dbReference>
<dbReference type="eggNOG" id="COG0421">
    <property type="taxonomic scope" value="Bacteria"/>
</dbReference>
<dbReference type="PROSITE" id="PS51006">
    <property type="entry name" value="PABS_2"/>
    <property type="match status" value="1"/>
</dbReference>
<dbReference type="NCBIfam" id="NF037959">
    <property type="entry name" value="MFS_SpdSyn"/>
    <property type="match status" value="1"/>
</dbReference>
<evidence type="ECO:0000256" key="7">
    <source>
        <dbReference type="RuleBase" id="RU003837"/>
    </source>
</evidence>
<feature type="domain" description="PABS" evidence="8">
    <location>
        <begin position="5"/>
        <end position="238"/>
    </location>
</feature>
<keyword evidence="3 4" id="KW-0620">Polyamine biosynthesis</keyword>
<dbReference type="AlphaFoldDB" id="A0A1I7HRK3"/>
<dbReference type="UniPathway" id="UPA00248">
    <property type="reaction ID" value="UER00314"/>
</dbReference>
<dbReference type="Gene3D" id="2.30.140.10">
    <property type="entry name" value="Spermidine synthase, tetramerisation domain"/>
    <property type="match status" value="1"/>
</dbReference>
<organism evidence="9 10">
    <name type="scientific">Alicyclobacillus macrosporangiidus</name>
    <dbReference type="NCBI Taxonomy" id="392015"/>
    <lineage>
        <taxon>Bacteria</taxon>
        <taxon>Bacillati</taxon>
        <taxon>Bacillota</taxon>
        <taxon>Bacilli</taxon>
        <taxon>Bacillales</taxon>
        <taxon>Alicyclobacillaceae</taxon>
        <taxon>Alicyclobacillus</taxon>
    </lineage>
</organism>
<dbReference type="STRING" id="392015.SAMN05421543_10563"/>
<comment type="subunit">
    <text evidence="4">Homodimer or homotetramer.</text>
</comment>
<dbReference type="InterPro" id="IPR030373">
    <property type="entry name" value="PABS_CS"/>
</dbReference>
<dbReference type="Pfam" id="PF01564">
    <property type="entry name" value="Spermine_synth"/>
    <property type="match status" value="1"/>
</dbReference>
<dbReference type="NCBIfam" id="NF002010">
    <property type="entry name" value="PRK00811.1"/>
    <property type="match status" value="1"/>
</dbReference>
<feature type="binding site" evidence="4">
    <location>
        <position position="65"/>
    </location>
    <ligand>
        <name>spermidine</name>
        <dbReference type="ChEBI" id="CHEBI:57834"/>
    </ligand>
</feature>
<dbReference type="Pfam" id="PF17284">
    <property type="entry name" value="Spermine_synt_N"/>
    <property type="match status" value="1"/>
</dbReference>
<comment type="catalytic activity">
    <reaction evidence="4 7">
        <text>S-adenosyl 3-(methylsulfanyl)propylamine + putrescine = S-methyl-5'-thioadenosine + spermidine + H(+)</text>
        <dbReference type="Rhea" id="RHEA:12721"/>
        <dbReference type="ChEBI" id="CHEBI:15378"/>
        <dbReference type="ChEBI" id="CHEBI:17509"/>
        <dbReference type="ChEBI" id="CHEBI:57443"/>
        <dbReference type="ChEBI" id="CHEBI:57834"/>
        <dbReference type="ChEBI" id="CHEBI:326268"/>
        <dbReference type="EC" id="2.5.1.16"/>
    </reaction>
</comment>
<reference evidence="10" key="1">
    <citation type="submission" date="2016-10" db="EMBL/GenBank/DDBJ databases">
        <authorList>
            <person name="Varghese N."/>
        </authorList>
    </citation>
    <scope>NUCLEOTIDE SEQUENCE [LARGE SCALE GENOMIC DNA]</scope>
    <source>
        <strain evidence="10">DSM 17980</strain>
    </source>
</reference>
<evidence type="ECO:0000256" key="1">
    <source>
        <dbReference type="ARBA" id="ARBA00007867"/>
    </source>
</evidence>
<dbReference type="GO" id="GO:0008295">
    <property type="term" value="P:spermidine biosynthetic process"/>
    <property type="evidence" value="ECO:0007669"/>
    <property type="project" value="UniProtKB-UniRule"/>
</dbReference>
<feature type="binding site" evidence="4">
    <location>
        <begin position="158"/>
        <end position="161"/>
    </location>
    <ligand>
        <name>spermidine</name>
        <dbReference type="ChEBI" id="CHEBI:57834"/>
    </ligand>
</feature>
<dbReference type="PANTHER" id="PTHR11558:SF11">
    <property type="entry name" value="SPERMIDINE SYNTHASE"/>
    <property type="match status" value="1"/>
</dbReference>
<keyword evidence="4 7" id="KW-0745">Spermidine biosynthesis</keyword>
<evidence type="ECO:0000256" key="6">
    <source>
        <dbReference type="RuleBase" id="RU003836"/>
    </source>
</evidence>
<evidence type="ECO:0000259" key="8">
    <source>
        <dbReference type="PROSITE" id="PS51006"/>
    </source>
</evidence>
<protein>
    <recommendedName>
        <fullName evidence="4">Polyamine aminopropyltransferase</fullName>
    </recommendedName>
    <alternativeName>
        <fullName evidence="4">Putrescine aminopropyltransferase</fullName>
        <shortName evidence="4">PAPT</shortName>
    </alternativeName>
    <alternativeName>
        <fullName evidence="4">Spermidine synthase</fullName>
        <shortName evidence="4">SPDS</shortName>
        <shortName evidence="4">SPDSY</shortName>
        <ecNumber evidence="4">2.5.1.16</ecNumber>
    </alternativeName>
</protein>
<feature type="binding site" evidence="4">
    <location>
        <position position="34"/>
    </location>
    <ligand>
        <name>S-methyl-5'-thioadenosine</name>
        <dbReference type="ChEBI" id="CHEBI:17509"/>
    </ligand>
</feature>
<dbReference type="InterPro" id="IPR029063">
    <property type="entry name" value="SAM-dependent_MTases_sf"/>
</dbReference>
<accession>A0A1I7HRK3</accession>
<dbReference type="EC" id="2.5.1.16" evidence="4"/>
<dbReference type="SUPFAM" id="SSF53335">
    <property type="entry name" value="S-adenosyl-L-methionine-dependent methyltransferases"/>
    <property type="match status" value="1"/>
</dbReference>
<dbReference type="GO" id="GO:0004766">
    <property type="term" value="F:spermidine synthase activity"/>
    <property type="evidence" value="ECO:0007669"/>
    <property type="project" value="UniProtKB-UniRule"/>
</dbReference>
<dbReference type="PANTHER" id="PTHR11558">
    <property type="entry name" value="SPERMIDINE/SPERMINE SYNTHASE"/>
    <property type="match status" value="1"/>
</dbReference>
<feature type="binding site" evidence="4">
    <location>
        <position position="109"/>
    </location>
    <ligand>
        <name>S-methyl-5'-thioadenosine</name>
        <dbReference type="ChEBI" id="CHEBI:17509"/>
    </ligand>
</feature>
<dbReference type="RefSeq" id="WP_074950778.1">
    <property type="nucleotide sequence ID" value="NZ_FPBV01000005.1"/>
</dbReference>
<feature type="binding site" evidence="4">
    <location>
        <position position="165"/>
    </location>
    <ligand>
        <name>S-methyl-5'-thioadenosine</name>
        <dbReference type="ChEBI" id="CHEBI:17509"/>
    </ligand>
</feature>
<dbReference type="InterPro" id="IPR035246">
    <property type="entry name" value="Spermidine_synt_N"/>
</dbReference>
<evidence type="ECO:0000313" key="10">
    <source>
        <dbReference type="Proteomes" id="UP000183508"/>
    </source>
</evidence>
<dbReference type="Proteomes" id="UP000183508">
    <property type="component" value="Unassembled WGS sequence"/>
</dbReference>
<feature type="binding site" evidence="4">
    <location>
        <position position="89"/>
    </location>
    <ligand>
        <name>spermidine</name>
        <dbReference type="ChEBI" id="CHEBI:57834"/>
    </ligand>
</feature>
<comment type="similarity">
    <text evidence="1 4 6">Belongs to the spermidine/spermine synthase family.</text>
</comment>
<dbReference type="GO" id="GO:0005829">
    <property type="term" value="C:cytosol"/>
    <property type="evidence" value="ECO:0007669"/>
    <property type="project" value="TreeGrafter"/>
</dbReference>
<comment type="pathway">
    <text evidence="4">Amine and polyamine biosynthesis; spermidine biosynthesis; spermidine from putrescine: step 1/1.</text>
</comment>
<dbReference type="InterPro" id="IPR001045">
    <property type="entry name" value="Spermi_synthase"/>
</dbReference>
<dbReference type="InterPro" id="IPR030374">
    <property type="entry name" value="PABS"/>
</dbReference>
<keyword evidence="10" id="KW-1185">Reference proteome</keyword>
<comment type="function">
    <text evidence="4">Catalyzes the irreversible transfer of a propylamine group from the amino donor S-adenosylmethioninamine (decarboxy-AdoMet) to putrescine (1,4-diaminobutane) to yield spermidine.</text>
</comment>
<keyword evidence="2 4" id="KW-0808">Transferase</keyword>
<dbReference type="Gene3D" id="3.40.50.150">
    <property type="entry name" value="Vaccinia Virus protein VP39"/>
    <property type="match status" value="1"/>
</dbReference>